<evidence type="ECO:0000313" key="2">
    <source>
        <dbReference type="EMBL" id="CAL1354280.1"/>
    </source>
</evidence>
<gene>
    <name evidence="2" type="ORF">LTRI10_LOCUS2108</name>
</gene>
<name>A0AAV2CCQ9_9ROSI</name>
<dbReference type="InterPro" id="IPR026960">
    <property type="entry name" value="RVT-Znf"/>
</dbReference>
<sequence length="1111" mass="126141">MGFDKNIVVDAMGFSGGIWVLWKSACFNITEITRSSQLLHVQVKGGNNRQWLLTAIYGNPGLIQRRALWEKICIIAEDCLDPWLLAGDFNSILHASEKEGGARFDASRVRDFHDCVQDSGLMDLGFTGPSFTWFRNGVKERLDRGFTNQLWATTFPEATVRHIARVKFDHRPILITTNAIIQPGGPKPFKFLAAWLTHEDFNRMTTSAWGKGEELPSSARAFATDATAWNVNVFGHILKKKAYLLNRIERLETRSTSAQVENQLTAARDELETILLQEEIMWCQKSRLEWISSGDRNTKYFHSKTMHRRKRNRITLLKDTLGVWVEEPEALLSLVKNFFQALYTDDGQSISQLPHDFKPVAADKWAGMMHCISEEEIQLAVRLMGSLKAPGIDGLNPLFFKRCWGIVGKSVVDFVSACWVDPTRIKEVNETIIVVIPKVPTPTQVEQFRPISLCNVTCKIVTKCLAERLKSLMQELVAETQTSFVPGRQITDNICILQEVVHSMRSKQGRTGWMVVKVDLAKAYDRIKWEFVRDTLQAAGAPPPFIEITMQCITSPSMRVQWNGGLFDTFSPSRGLRQGCPLSPYLFTLCMERLSHLISGCVTNGSWKPIRLTTNGPSLSHIFFVDDLILFGEASPTQITTISHCFETFSLASGQQISKPKSRVFFSKNVTHARSSELSAALDIPTTMNLGRYLGVPVIHDRISKATYVDLIDRIDTRLAGWKANTMSLAARITLVQSVLASLPAYTMQTSFLPANVRDYIDRKTRAFIWGSTESGRKIHQVDWETICHPIDEGELGLRSATRTNEAFMLKLAWRLLTEPESLWARVVRAKYLQETVNGLQPRTSGRISNLWRGVLRIWHLLPAATMWNIQSGRQTRFWTDRWLLDGPTLAELAVNLPPEAQTLTVAEMVLNGEWNVSYLNAFLTNFIVSQVLLHPVPHEEGPDIRVWRLSPSGKFSMRTAYDLTTEEEEPPATHPIWRAPKTKRVQAFLWLATQGRLLTNAERQRRHLTMTPTCTVCGDGDETVTHVLRDCPYARGVWAEFLEHEPDQEFFQADPFHWLLHYMSGRGKSIDATLFAGTCWLLWKNRNNHQFEGKIETITHTQLRTLERGG</sequence>
<feature type="domain" description="Reverse transcriptase" evidence="1">
    <location>
        <begin position="417"/>
        <end position="698"/>
    </location>
</feature>
<dbReference type="Gene3D" id="3.60.10.10">
    <property type="entry name" value="Endonuclease/exonuclease/phosphatase"/>
    <property type="match status" value="1"/>
</dbReference>
<keyword evidence="3" id="KW-1185">Reference proteome</keyword>
<dbReference type="SUPFAM" id="SSF56219">
    <property type="entry name" value="DNase I-like"/>
    <property type="match status" value="1"/>
</dbReference>
<dbReference type="CDD" id="cd01650">
    <property type="entry name" value="RT_nLTR_like"/>
    <property type="match status" value="1"/>
</dbReference>
<dbReference type="InterPro" id="IPR043502">
    <property type="entry name" value="DNA/RNA_pol_sf"/>
</dbReference>
<dbReference type="PANTHER" id="PTHR33116">
    <property type="entry name" value="REVERSE TRANSCRIPTASE ZINC-BINDING DOMAIN-CONTAINING PROTEIN-RELATED-RELATED"/>
    <property type="match status" value="1"/>
</dbReference>
<evidence type="ECO:0000259" key="1">
    <source>
        <dbReference type="PROSITE" id="PS50878"/>
    </source>
</evidence>
<accession>A0AAV2CCQ9</accession>
<proteinExistence type="predicted"/>
<dbReference type="InterPro" id="IPR036691">
    <property type="entry name" value="Endo/exonu/phosph_ase_sf"/>
</dbReference>
<dbReference type="PANTHER" id="PTHR33116:SF70">
    <property type="entry name" value="NON-LTR RETROELEMENT REVERSE TRANSCRIPTASE-LIKE PROTEIN"/>
    <property type="match status" value="1"/>
</dbReference>
<dbReference type="InterPro" id="IPR000477">
    <property type="entry name" value="RT_dom"/>
</dbReference>
<dbReference type="PROSITE" id="PS50878">
    <property type="entry name" value="RT_POL"/>
    <property type="match status" value="1"/>
</dbReference>
<dbReference type="SUPFAM" id="SSF56672">
    <property type="entry name" value="DNA/RNA polymerases"/>
    <property type="match status" value="1"/>
</dbReference>
<evidence type="ECO:0000313" key="3">
    <source>
        <dbReference type="Proteomes" id="UP001497516"/>
    </source>
</evidence>
<dbReference type="Pfam" id="PF00078">
    <property type="entry name" value="RVT_1"/>
    <property type="match status" value="1"/>
</dbReference>
<dbReference type="Pfam" id="PF13966">
    <property type="entry name" value="zf-RVT"/>
    <property type="match status" value="1"/>
</dbReference>
<dbReference type="Proteomes" id="UP001497516">
    <property type="component" value="Chromosome 1"/>
</dbReference>
<organism evidence="2 3">
    <name type="scientific">Linum trigynum</name>
    <dbReference type="NCBI Taxonomy" id="586398"/>
    <lineage>
        <taxon>Eukaryota</taxon>
        <taxon>Viridiplantae</taxon>
        <taxon>Streptophyta</taxon>
        <taxon>Embryophyta</taxon>
        <taxon>Tracheophyta</taxon>
        <taxon>Spermatophyta</taxon>
        <taxon>Magnoliopsida</taxon>
        <taxon>eudicotyledons</taxon>
        <taxon>Gunneridae</taxon>
        <taxon>Pentapetalae</taxon>
        <taxon>rosids</taxon>
        <taxon>fabids</taxon>
        <taxon>Malpighiales</taxon>
        <taxon>Linaceae</taxon>
        <taxon>Linum</taxon>
    </lineage>
</organism>
<dbReference type="EMBL" id="OZ034813">
    <property type="protein sequence ID" value="CAL1354280.1"/>
    <property type="molecule type" value="Genomic_DNA"/>
</dbReference>
<reference evidence="2 3" key="1">
    <citation type="submission" date="2024-04" db="EMBL/GenBank/DDBJ databases">
        <authorList>
            <person name="Fracassetti M."/>
        </authorList>
    </citation>
    <scope>NUCLEOTIDE SEQUENCE [LARGE SCALE GENOMIC DNA]</scope>
</reference>
<dbReference type="AlphaFoldDB" id="A0AAV2CCQ9"/>
<protein>
    <recommendedName>
        <fullName evidence="1">Reverse transcriptase domain-containing protein</fullName>
    </recommendedName>
</protein>